<feature type="domain" description="Metallo-beta-lactamase" evidence="5">
    <location>
        <begin position="13"/>
        <end position="196"/>
    </location>
</feature>
<dbReference type="SMART" id="SM00849">
    <property type="entry name" value="Lactamase_B"/>
    <property type="match status" value="1"/>
</dbReference>
<evidence type="ECO:0000256" key="2">
    <source>
        <dbReference type="ARBA" id="ARBA00022723"/>
    </source>
</evidence>
<comment type="caution">
    <text evidence="6">The sequence shown here is derived from an EMBL/GenBank/DDBJ whole genome shotgun (WGS) entry which is preliminary data.</text>
</comment>
<reference evidence="6 7" key="1">
    <citation type="submission" date="2018-06" db="EMBL/GenBank/DDBJ databases">
        <title>The draft genome sequence of Crocinitomix sp. SM1701.</title>
        <authorList>
            <person name="Zhang X."/>
        </authorList>
    </citation>
    <scope>NUCLEOTIDE SEQUENCE [LARGE SCALE GENOMIC DNA]</scope>
    <source>
        <strain evidence="6 7">SM1701</strain>
    </source>
</reference>
<dbReference type="InterPro" id="IPR036866">
    <property type="entry name" value="RibonucZ/Hydroxyglut_hydro"/>
</dbReference>
<dbReference type="Gene3D" id="3.60.15.10">
    <property type="entry name" value="Ribonuclease Z/Hydroxyacylglutathione hydrolase-like"/>
    <property type="match status" value="1"/>
</dbReference>
<name>A0A2W1NRP3_9FLAO</name>
<dbReference type="Pfam" id="PF00753">
    <property type="entry name" value="Lactamase_B"/>
    <property type="match status" value="1"/>
</dbReference>
<sequence length="216" mass="24190">MIQIEKMTFNPFQENTYVLYDETKECIIIDPGCYEKNEQNKLVDFIAKNDLKPVKIVNTHGHIDHVLGNYFVHKTYGIDVVGHENLKQQLAAVPTYSSMYGFNAYQPSPDPVTLLKEGDVLKFGNSALDVYFCPGHAPDHLVFHHTGQGFVINGDVLFKGSFGRIDLPGGDFETLKNSILNTMFKLPDDTVVYTGHGEETTIGVEKISNPIHHASF</sequence>
<dbReference type="SUPFAM" id="SSF56281">
    <property type="entry name" value="Metallo-hydrolase/oxidoreductase"/>
    <property type="match status" value="1"/>
</dbReference>
<dbReference type="AlphaFoldDB" id="A0A2W1NRP3"/>
<organism evidence="6 7">
    <name type="scientific">Putridiphycobacter roseus</name>
    <dbReference type="NCBI Taxonomy" id="2219161"/>
    <lineage>
        <taxon>Bacteria</taxon>
        <taxon>Pseudomonadati</taxon>
        <taxon>Bacteroidota</taxon>
        <taxon>Flavobacteriia</taxon>
        <taxon>Flavobacteriales</taxon>
        <taxon>Crocinitomicaceae</taxon>
        <taxon>Putridiphycobacter</taxon>
    </lineage>
</organism>
<evidence type="ECO:0000313" key="6">
    <source>
        <dbReference type="EMBL" id="PZE17338.1"/>
    </source>
</evidence>
<evidence type="ECO:0000256" key="4">
    <source>
        <dbReference type="ARBA" id="ARBA00022833"/>
    </source>
</evidence>
<proteinExistence type="predicted"/>
<accession>A0A2W1NRP3</accession>
<dbReference type="InterPro" id="IPR001279">
    <property type="entry name" value="Metallo-B-lactamas"/>
</dbReference>
<dbReference type="Proteomes" id="UP000249248">
    <property type="component" value="Unassembled WGS sequence"/>
</dbReference>
<keyword evidence="2" id="KW-0479">Metal-binding</keyword>
<dbReference type="InterPro" id="IPR051453">
    <property type="entry name" value="MBL_Glyoxalase_II"/>
</dbReference>
<gene>
    <name evidence="6" type="ORF">DNU06_08695</name>
</gene>
<dbReference type="GO" id="GO:0016787">
    <property type="term" value="F:hydrolase activity"/>
    <property type="evidence" value="ECO:0007669"/>
    <property type="project" value="UniProtKB-KW"/>
</dbReference>
<dbReference type="PANTHER" id="PTHR46233">
    <property type="entry name" value="HYDROXYACYLGLUTATHIONE HYDROLASE GLOC"/>
    <property type="match status" value="1"/>
</dbReference>
<keyword evidence="7" id="KW-1185">Reference proteome</keyword>
<dbReference type="PANTHER" id="PTHR46233:SF3">
    <property type="entry name" value="HYDROXYACYLGLUTATHIONE HYDROLASE GLOC"/>
    <property type="match status" value="1"/>
</dbReference>
<keyword evidence="4" id="KW-0862">Zinc</keyword>
<evidence type="ECO:0000256" key="1">
    <source>
        <dbReference type="ARBA" id="ARBA00001947"/>
    </source>
</evidence>
<comment type="cofactor">
    <cofactor evidence="1">
        <name>Zn(2+)</name>
        <dbReference type="ChEBI" id="CHEBI:29105"/>
    </cofactor>
</comment>
<dbReference type="EMBL" id="QKSB01000004">
    <property type="protein sequence ID" value="PZE17338.1"/>
    <property type="molecule type" value="Genomic_DNA"/>
</dbReference>
<dbReference type="GO" id="GO:0046872">
    <property type="term" value="F:metal ion binding"/>
    <property type="evidence" value="ECO:0007669"/>
    <property type="project" value="UniProtKB-KW"/>
</dbReference>
<evidence type="ECO:0000256" key="3">
    <source>
        <dbReference type="ARBA" id="ARBA00022801"/>
    </source>
</evidence>
<dbReference type="CDD" id="cd06262">
    <property type="entry name" value="metallo-hydrolase-like_MBL-fold"/>
    <property type="match status" value="1"/>
</dbReference>
<evidence type="ECO:0000313" key="7">
    <source>
        <dbReference type="Proteomes" id="UP000249248"/>
    </source>
</evidence>
<protein>
    <submittedName>
        <fullName evidence="6">MBL fold metallo-hydrolase</fullName>
    </submittedName>
</protein>
<dbReference type="OrthoDB" id="9802248at2"/>
<keyword evidence="3 6" id="KW-0378">Hydrolase</keyword>
<dbReference type="RefSeq" id="WP_111062863.1">
    <property type="nucleotide sequence ID" value="NZ_JBHUCU010000016.1"/>
</dbReference>
<evidence type="ECO:0000259" key="5">
    <source>
        <dbReference type="SMART" id="SM00849"/>
    </source>
</evidence>